<dbReference type="RefSeq" id="WP_034435609.1">
    <property type="nucleotide sequence ID" value="NZ_CBTK010000281.1"/>
</dbReference>
<keyword evidence="2" id="KW-1185">Reference proteome</keyword>
<reference evidence="1 2" key="1">
    <citation type="journal article" date="2014" name="ISME J.">
        <title>Candidatus Competibacter-lineage genomes retrieved from metagenomes reveal functional metabolic diversity.</title>
        <authorList>
            <person name="McIlroy S.J."/>
            <person name="Albertsen M."/>
            <person name="Andresen E.K."/>
            <person name="Saunders A.M."/>
            <person name="Kristiansen R."/>
            <person name="Stokholm-Bjerregaard M."/>
            <person name="Nielsen K.L."/>
            <person name="Nielsen P.H."/>
        </authorList>
    </citation>
    <scope>NUCLEOTIDE SEQUENCE [LARGE SCALE GENOMIC DNA]</scope>
    <source>
        <strain evidence="1 2">Run_B_J11</strain>
    </source>
</reference>
<dbReference type="Proteomes" id="UP000019184">
    <property type="component" value="Unassembled WGS sequence"/>
</dbReference>
<gene>
    <name evidence="1" type="ORF">BN874_640012</name>
</gene>
<proteinExistence type="predicted"/>
<dbReference type="OrthoDB" id="5524356at2"/>
<comment type="caution">
    <text evidence="1">The sequence shown here is derived from an EMBL/GenBank/DDBJ whole genome shotgun (WGS) entry which is preliminary data.</text>
</comment>
<evidence type="ECO:0000313" key="2">
    <source>
        <dbReference type="Proteomes" id="UP000019184"/>
    </source>
</evidence>
<organism evidence="1 2">
    <name type="scientific">Candidatus Contendobacter odensis Run_B_J11</name>
    <dbReference type="NCBI Taxonomy" id="1400861"/>
    <lineage>
        <taxon>Bacteria</taxon>
        <taxon>Pseudomonadati</taxon>
        <taxon>Pseudomonadota</taxon>
        <taxon>Gammaproteobacteria</taxon>
        <taxon>Candidatus Competibacteraceae</taxon>
        <taxon>Candidatus Contendibacter</taxon>
    </lineage>
</organism>
<evidence type="ECO:0000313" key="1">
    <source>
        <dbReference type="EMBL" id="CDH46894.1"/>
    </source>
</evidence>
<dbReference type="EMBL" id="CBTK010000281">
    <property type="protein sequence ID" value="CDH46894.1"/>
    <property type="molecule type" value="Genomic_DNA"/>
</dbReference>
<protein>
    <submittedName>
        <fullName evidence="1">Uncharacterized protein</fullName>
    </submittedName>
</protein>
<name>A0A7U7GEQ1_9GAMM</name>
<accession>A0A7U7GEQ1</accession>
<dbReference type="AlphaFoldDB" id="A0A7U7GEQ1"/>
<sequence length="59" mass="6155">MVLPAGWSLALLDGNGEVIARRALAGFNPETAVDAAGRFVVKSTVSPWSVALTIPRAAY</sequence>